<protein>
    <submittedName>
        <fullName evidence="1">Uncharacterized protein</fullName>
    </submittedName>
</protein>
<proteinExistence type="predicted"/>
<gene>
    <name evidence="1" type="ORF">Enr10x_38030</name>
</gene>
<accession>A0A517QA02</accession>
<evidence type="ECO:0000313" key="2">
    <source>
        <dbReference type="Proteomes" id="UP000315647"/>
    </source>
</evidence>
<dbReference type="EMBL" id="CP037421">
    <property type="protein sequence ID" value="QDT28459.1"/>
    <property type="molecule type" value="Genomic_DNA"/>
</dbReference>
<keyword evidence="2" id="KW-1185">Reference proteome</keyword>
<dbReference type="AlphaFoldDB" id="A0A517QA02"/>
<dbReference type="Proteomes" id="UP000315647">
    <property type="component" value="Chromosome"/>
</dbReference>
<organism evidence="1 2">
    <name type="scientific">Gimesia panareensis</name>
    <dbReference type="NCBI Taxonomy" id="2527978"/>
    <lineage>
        <taxon>Bacteria</taxon>
        <taxon>Pseudomonadati</taxon>
        <taxon>Planctomycetota</taxon>
        <taxon>Planctomycetia</taxon>
        <taxon>Planctomycetales</taxon>
        <taxon>Planctomycetaceae</taxon>
        <taxon>Gimesia</taxon>
    </lineage>
</organism>
<evidence type="ECO:0000313" key="1">
    <source>
        <dbReference type="EMBL" id="QDT28459.1"/>
    </source>
</evidence>
<name>A0A517QA02_9PLAN</name>
<sequence length="38" mass="4238">MKPLLVKSVELDPTLPENIFTRLDFPKGIVVDGNALQE</sequence>
<reference evidence="1 2" key="1">
    <citation type="submission" date="2019-03" db="EMBL/GenBank/DDBJ databases">
        <title>Deep-cultivation of Planctomycetes and their phenomic and genomic characterization uncovers novel biology.</title>
        <authorList>
            <person name="Wiegand S."/>
            <person name="Jogler M."/>
            <person name="Boedeker C."/>
            <person name="Pinto D."/>
            <person name="Vollmers J."/>
            <person name="Rivas-Marin E."/>
            <person name="Kohn T."/>
            <person name="Peeters S.H."/>
            <person name="Heuer A."/>
            <person name="Rast P."/>
            <person name="Oberbeckmann S."/>
            <person name="Bunk B."/>
            <person name="Jeske O."/>
            <person name="Meyerdierks A."/>
            <person name="Storesund J.E."/>
            <person name="Kallscheuer N."/>
            <person name="Luecker S."/>
            <person name="Lage O.M."/>
            <person name="Pohl T."/>
            <person name="Merkel B.J."/>
            <person name="Hornburger P."/>
            <person name="Mueller R.-W."/>
            <person name="Bruemmer F."/>
            <person name="Labrenz M."/>
            <person name="Spormann A.M."/>
            <person name="Op den Camp H."/>
            <person name="Overmann J."/>
            <person name="Amann R."/>
            <person name="Jetten M.S.M."/>
            <person name="Mascher T."/>
            <person name="Medema M.H."/>
            <person name="Devos D.P."/>
            <person name="Kaster A.-K."/>
            <person name="Ovreas L."/>
            <person name="Rohde M."/>
            <person name="Galperin M.Y."/>
            <person name="Jogler C."/>
        </authorList>
    </citation>
    <scope>NUCLEOTIDE SEQUENCE [LARGE SCALE GENOMIC DNA]</scope>
    <source>
        <strain evidence="1 2">Enr10</strain>
    </source>
</reference>